<name>R0JQ59_ANAPL</name>
<dbReference type="Proteomes" id="UP000296049">
    <property type="component" value="Unassembled WGS sequence"/>
</dbReference>
<gene>
    <name evidence="1" type="ORF">Anapl_10307</name>
</gene>
<organism evidence="1 2">
    <name type="scientific">Anas platyrhynchos</name>
    <name type="common">Mallard</name>
    <name type="synonym">Anas boschas</name>
    <dbReference type="NCBI Taxonomy" id="8839"/>
    <lineage>
        <taxon>Eukaryota</taxon>
        <taxon>Metazoa</taxon>
        <taxon>Chordata</taxon>
        <taxon>Craniata</taxon>
        <taxon>Vertebrata</taxon>
        <taxon>Euteleostomi</taxon>
        <taxon>Archelosauria</taxon>
        <taxon>Archosauria</taxon>
        <taxon>Dinosauria</taxon>
        <taxon>Saurischia</taxon>
        <taxon>Theropoda</taxon>
        <taxon>Coelurosauria</taxon>
        <taxon>Aves</taxon>
        <taxon>Neognathae</taxon>
        <taxon>Galloanserae</taxon>
        <taxon>Anseriformes</taxon>
        <taxon>Anatidae</taxon>
        <taxon>Anatinae</taxon>
        <taxon>Anas</taxon>
    </lineage>
</organism>
<keyword evidence="2" id="KW-1185">Reference proteome</keyword>
<protein>
    <submittedName>
        <fullName evidence="1">Uncharacterized protein</fullName>
    </submittedName>
</protein>
<evidence type="ECO:0000313" key="2">
    <source>
        <dbReference type="Proteomes" id="UP000296049"/>
    </source>
</evidence>
<evidence type="ECO:0000313" key="1">
    <source>
        <dbReference type="EMBL" id="EOA99281.1"/>
    </source>
</evidence>
<accession>R0JQ59</accession>
<dbReference type="EMBL" id="KB743351">
    <property type="protein sequence ID" value="EOA99281.1"/>
    <property type="molecule type" value="Genomic_DNA"/>
</dbReference>
<proteinExistence type="predicted"/>
<dbReference type="AlphaFoldDB" id="R0JQ59"/>
<sequence length="304" mass="34852">MVFDHLPWQFRLYHTLIHAQTQQQDRSWTVRGFEEKLFERPVRVSSNERTFAEVKIQSANTVMKSGTSASQVWRTTLGKKLHSITQELFGSGTAVVIIPRRSKGNTSLLYFLTDHVEAIQNQVSKRNAEKNYQMLQPVPPFTPLLAFGKETQAFREFNKKQRADFVHNNLILHQQYNPKVSSKRWCLLNFEDRGNYSFPQKSWSKEGEYTTTTRAAMCRQSHLNAQPPPSPLWLVPTQASSATGLAVKSLEERFNLHFQFTGGHKNKTKKGLDSNSINTEISLKLSKPMLLPGEQKDRASMEVL</sequence>
<reference evidence="2" key="1">
    <citation type="journal article" date="2013" name="Nat. Genet.">
        <title>The duck genome and transcriptome provide insight into an avian influenza virus reservoir species.</title>
        <authorList>
            <person name="Huang Y."/>
            <person name="Li Y."/>
            <person name="Burt D.W."/>
            <person name="Chen H."/>
            <person name="Zhang Y."/>
            <person name="Qian W."/>
            <person name="Kim H."/>
            <person name="Gan S."/>
            <person name="Zhao Y."/>
            <person name="Li J."/>
            <person name="Yi K."/>
            <person name="Feng H."/>
            <person name="Zhu P."/>
            <person name="Li B."/>
            <person name="Liu Q."/>
            <person name="Fairley S."/>
            <person name="Magor K.E."/>
            <person name="Du Z."/>
            <person name="Hu X."/>
            <person name="Goodman L."/>
            <person name="Tafer H."/>
            <person name="Vignal A."/>
            <person name="Lee T."/>
            <person name="Kim K.W."/>
            <person name="Sheng Z."/>
            <person name="An Y."/>
            <person name="Searle S."/>
            <person name="Herrero J."/>
            <person name="Groenen M.A."/>
            <person name="Crooijmans R.P."/>
            <person name="Faraut T."/>
            <person name="Cai Q."/>
            <person name="Webster R.G."/>
            <person name="Aldridge J.R."/>
            <person name="Warren W.C."/>
            <person name="Bartschat S."/>
            <person name="Kehr S."/>
            <person name="Marz M."/>
            <person name="Stadler P.F."/>
            <person name="Smith J."/>
            <person name="Kraus R.H."/>
            <person name="Zhao Y."/>
            <person name="Ren L."/>
            <person name="Fei J."/>
            <person name="Morisson M."/>
            <person name="Kaiser P."/>
            <person name="Griffin D.K."/>
            <person name="Rao M."/>
            <person name="Pitel F."/>
            <person name="Wang J."/>
            <person name="Li N."/>
        </authorList>
    </citation>
    <scope>NUCLEOTIDE SEQUENCE [LARGE SCALE GENOMIC DNA]</scope>
</reference>